<protein>
    <recommendedName>
        <fullName evidence="3">Metalloendopeptidase</fullName>
    </recommendedName>
</protein>
<reference evidence="1 2" key="1">
    <citation type="journal article" date="2016" name="Nat. Commun.">
        <title>Ectomycorrhizal ecology is imprinted in the genome of the dominant symbiotic fungus Cenococcum geophilum.</title>
        <authorList>
            <consortium name="DOE Joint Genome Institute"/>
            <person name="Peter M."/>
            <person name="Kohler A."/>
            <person name="Ohm R.A."/>
            <person name="Kuo A."/>
            <person name="Krutzmann J."/>
            <person name="Morin E."/>
            <person name="Arend M."/>
            <person name="Barry K.W."/>
            <person name="Binder M."/>
            <person name="Choi C."/>
            <person name="Clum A."/>
            <person name="Copeland A."/>
            <person name="Grisel N."/>
            <person name="Haridas S."/>
            <person name="Kipfer T."/>
            <person name="LaButti K."/>
            <person name="Lindquist E."/>
            <person name="Lipzen A."/>
            <person name="Maire R."/>
            <person name="Meier B."/>
            <person name="Mihaltcheva S."/>
            <person name="Molinier V."/>
            <person name="Murat C."/>
            <person name="Poggeler S."/>
            <person name="Quandt C.A."/>
            <person name="Sperisen C."/>
            <person name="Tritt A."/>
            <person name="Tisserant E."/>
            <person name="Crous P.W."/>
            <person name="Henrissat B."/>
            <person name="Nehls U."/>
            <person name="Egli S."/>
            <person name="Spatafora J.W."/>
            <person name="Grigoriev I.V."/>
            <person name="Martin F.M."/>
        </authorList>
    </citation>
    <scope>NUCLEOTIDE SEQUENCE [LARGE SCALE GENOMIC DNA]</scope>
    <source>
        <strain evidence="1 2">CBS 207.34</strain>
    </source>
</reference>
<sequence length="235" mass="25177">MAVWWEAGLSESFFKIKEVSKSDCQKDRANVLLIKCSDQGGLSMAVGKAPANPQQGFDGPEAVLSLREDIGMLDAIANIAHELGHAWGLYHEQQRYAEDLHRACTEYLFAANLGFSAAEFLPTVGCGSTSGTAGLGAKDSDVDWDFLMLYASGCGGVGTANGPDDDQRAPVYAKASNGSRIPVRKSPSGLDVAALSALYVAADCNPPPNLINQPSNPKYNLFQKILRMLRPDHCL</sequence>
<dbReference type="EMBL" id="KV749623">
    <property type="protein sequence ID" value="OCL08670.1"/>
    <property type="molecule type" value="Genomic_DNA"/>
</dbReference>
<proteinExistence type="predicted"/>
<evidence type="ECO:0000313" key="2">
    <source>
        <dbReference type="Proteomes" id="UP000250140"/>
    </source>
</evidence>
<dbReference type="OrthoDB" id="291007at2759"/>
<evidence type="ECO:0000313" key="1">
    <source>
        <dbReference type="EMBL" id="OCL08670.1"/>
    </source>
</evidence>
<dbReference type="GO" id="GO:0008237">
    <property type="term" value="F:metallopeptidase activity"/>
    <property type="evidence" value="ECO:0007669"/>
    <property type="project" value="InterPro"/>
</dbReference>
<keyword evidence="2" id="KW-1185">Reference proteome</keyword>
<accession>A0A8E2F1P4</accession>
<organism evidence="1 2">
    <name type="scientific">Glonium stellatum</name>
    <dbReference type="NCBI Taxonomy" id="574774"/>
    <lineage>
        <taxon>Eukaryota</taxon>
        <taxon>Fungi</taxon>
        <taxon>Dikarya</taxon>
        <taxon>Ascomycota</taxon>
        <taxon>Pezizomycotina</taxon>
        <taxon>Dothideomycetes</taxon>
        <taxon>Pleosporomycetidae</taxon>
        <taxon>Gloniales</taxon>
        <taxon>Gloniaceae</taxon>
        <taxon>Glonium</taxon>
    </lineage>
</organism>
<dbReference type="AlphaFoldDB" id="A0A8E2F1P4"/>
<name>A0A8E2F1P4_9PEZI</name>
<dbReference type="SUPFAM" id="SSF55486">
    <property type="entry name" value="Metalloproteases ('zincins'), catalytic domain"/>
    <property type="match status" value="1"/>
</dbReference>
<evidence type="ECO:0008006" key="3">
    <source>
        <dbReference type="Google" id="ProtNLM"/>
    </source>
</evidence>
<dbReference type="InterPro" id="IPR024079">
    <property type="entry name" value="MetalloPept_cat_dom_sf"/>
</dbReference>
<dbReference type="Proteomes" id="UP000250140">
    <property type="component" value="Unassembled WGS sequence"/>
</dbReference>
<gene>
    <name evidence="1" type="ORF">AOQ84DRAFT_221673</name>
</gene>
<dbReference type="Gene3D" id="3.40.390.10">
    <property type="entry name" value="Collagenase (Catalytic Domain)"/>
    <property type="match status" value="1"/>
</dbReference>